<organism evidence="3 4">
    <name type="scientific">Mycena alexandri</name>
    <dbReference type="NCBI Taxonomy" id="1745969"/>
    <lineage>
        <taxon>Eukaryota</taxon>
        <taxon>Fungi</taxon>
        <taxon>Dikarya</taxon>
        <taxon>Basidiomycota</taxon>
        <taxon>Agaricomycotina</taxon>
        <taxon>Agaricomycetes</taxon>
        <taxon>Agaricomycetidae</taxon>
        <taxon>Agaricales</taxon>
        <taxon>Marasmiineae</taxon>
        <taxon>Mycenaceae</taxon>
        <taxon>Mycena</taxon>
    </lineage>
</organism>
<dbReference type="SUPFAM" id="SSF48452">
    <property type="entry name" value="TPR-like"/>
    <property type="match status" value="2"/>
</dbReference>
<dbReference type="Gene3D" id="1.25.40.10">
    <property type="entry name" value="Tetratricopeptide repeat domain"/>
    <property type="match status" value="2"/>
</dbReference>
<evidence type="ECO:0000313" key="3">
    <source>
        <dbReference type="EMBL" id="KAJ7041599.1"/>
    </source>
</evidence>
<dbReference type="Gene3D" id="1.20.930.20">
    <property type="entry name" value="Adaptor protein Cbl, N-terminal domain"/>
    <property type="match status" value="1"/>
</dbReference>
<protein>
    <recommendedName>
        <fullName evidence="2">Novel STAND NTPase 1 domain-containing protein</fullName>
    </recommendedName>
</protein>
<dbReference type="InterPro" id="IPR027417">
    <property type="entry name" value="P-loop_NTPase"/>
</dbReference>
<dbReference type="InterPro" id="IPR011990">
    <property type="entry name" value="TPR-like_helical_dom_sf"/>
</dbReference>
<evidence type="ECO:0000259" key="2">
    <source>
        <dbReference type="Pfam" id="PF20703"/>
    </source>
</evidence>
<feature type="region of interest" description="Disordered" evidence="1">
    <location>
        <begin position="1051"/>
        <end position="1089"/>
    </location>
</feature>
<comment type="caution">
    <text evidence="3">The sequence shown here is derived from an EMBL/GenBank/DDBJ whole genome shotgun (WGS) entry which is preliminary data.</text>
</comment>
<proteinExistence type="predicted"/>
<dbReference type="InterPro" id="IPR036537">
    <property type="entry name" value="Adaptor_Cbl_N_dom_sf"/>
</dbReference>
<dbReference type="InterPro" id="IPR059179">
    <property type="entry name" value="MLKL-like_MCAfunc"/>
</dbReference>
<keyword evidence="4" id="KW-1185">Reference proteome</keyword>
<dbReference type="SUPFAM" id="SSF52540">
    <property type="entry name" value="P-loop containing nucleoside triphosphate hydrolases"/>
    <property type="match status" value="1"/>
</dbReference>
<feature type="compositionally biased region" description="Acidic residues" evidence="1">
    <location>
        <begin position="1063"/>
        <end position="1077"/>
    </location>
</feature>
<dbReference type="AlphaFoldDB" id="A0AAD6T870"/>
<name>A0AAD6T870_9AGAR</name>
<dbReference type="Proteomes" id="UP001218188">
    <property type="component" value="Unassembled WGS sequence"/>
</dbReference>
<dbReference type="PANTHER" id="PTHR47691">
    <property type="entry name" value="REGULATOR-RELATED"/>
    <property type="match status" value="1"/>
</dbReference>
<evidence type="ECO:0000313" key="4">
    <source>
        <dbReference type="Proteomes" id="UP001218188"/>
    </source>
</evidence>
<dbReference type="InterPro" id="IPR049052">
    <property type="entry name" value="nSTAND1"/>
</dbReference>
<gene>
    <name evidence="3" type="ORF">C8F04DRAFT_145637</name>
</gene>
<reference evidence="3" key="1">
    <citation type="submission" date="2023-03" db="EMBL/GenBank/DDBJ databases">
        <title>Massive genome expansion in bonnet fungi (Mycena s.s.) driven by repeated elements and novel gene families across ecological guilds.</title>
        <authorList>
            <consortium name="Lawrence Berkeley National Laboratory"/>
            <person name="Harder C.B."/>
            <person name="Miyauchi S."/>
            <person name="Viragh M."/>
            <person name="Kuo A."/>
            <person name="Thoen E."/>
            <person name="Andreopoulos B."/>
            <person name="Lu D."/>
            <person name="Skrede I."/>
            <person name="Drula E."/>
            <person name="Henrissat B."/>
            <person name="Morin E."/>
            <person name="Kohler A."/>
            <person name="Barry K."/>
            <person name="LaButti K."/>
            <person name="Morin E."/>
            <person name="Salamov A."/>
            <person name="Lipzen A."/>
            <person name="Mereny Z."/>
            <person name="Hegedus B."/>
            <person name="Baldrian P."/>
            <person name="Stursova M."/>
            <person name="Weitz H."/>
            <person name="Taylor A."/>
            <person name="Grigoriev I.V."/>
            <person name="Nagy L.G."/>
            <person name="Martin F."/>
            <person name="Kauserud H."/>
        </authorList>
    </citation>
    <scope>NUCLEOTIDE SEQUENCE</scope>
    <source>
        <strain evidence="3">CBHHK200</strain>
    </source>
</reference>
<evidence type="ECO:0000256" key="1">
    <source>
        <dbReference type="SAM" id="MobiDB-lite"/>
    </source>
</evidence>
<dbReference type="PANTHER" id="PTHR47691:SF3">
    <property type="entry name" value="HTH-TYPE TRANSCRIPTIONAL REGULATOR RV0890C-RELATED"/>
    <property type="match status" value="1"/>
</dbReference>
<dbReference type="GO" id="GO:0007166">
    <property type="term" value="P:cell surface receptor signaling pathway"/>
    <property type="evidence" value="ECO:0007669"/>
    <property type="project" value="InterPro"/>
</dbReference>
<dbReference type="EMBL" id="JARJCM010000016">
    <property type="protein sequence ID" value="KAJ7041599.1"/>
    <property type="molecule type" value="Genomic_DNA"/>
</dbReference>
<accession>A0AAD6T870</accession>
<sequence>MPTQPTDTQGRLNTLITCFTITVQTLEILANSLQAAFLGAIANTTRSLLKNIETVRRNKRTCIELMEGTHELLSAIIICHVKSETDGVLPPSVLNHIGKFTETLHKIHVLVQAQQSGSKFKQLFRQGDMDTLLKDCKNGLTQELHFFRLTNTGIMTNVSKMEADAKQRHQEVLDRIDGLSDSASSGRASTMSRVYSLASNSSKSISMLPSEPKIFHGRESELFDILQLLRMKASRIAILGTGGMGKTSLARAVLHHAEVSAQYTQHRYFVACDSAASKVELAALIGAHLGLKPGKDLTQAVIRYFTTGPTSLLVLDNLETVWEPTELRGDIEEFLSLLTDLKDLALIITMRGAERPAKVQWSHPFLPPLQPLNHRAAEQTFFDIAEDHHNQEEIDRLLSLTDNMPLAINLIAHLVDVEGCSSVLSRWEAESTSVISEGYDKKSNLDVSISLSLSSPRIKAVPDAQELLSLLSMLPDGLSDVELLQSKLPIENIWNCKTTLIRTALAYLDDKKQLKALVPIREYMRKTHPPGNKLVKPLLKHFHELLEWHKDFSGTETNSATVGRISSNLANIQSLLRNGLQKGHPDLTDNVFSALHLNLFSRHAGRGSIPLLGQLHKILPHPCNHRLEASLIAEFFESYLYIAISNPETLVAQALEHFEHFEDSDLKCKFYLSVAYYYLAQLNGSSAAMHFANTAVSLATSSGNTKGHSQGLSQLAFNHWQQGDYPASQAQACKARRLASISAELSTEAHALRIEAMAWTQLGDYKQSISLCTRARELLGLCGMFRGNQDHNIMICQAQILLLKSEYCEAHIIQTQILQDCPVHMHPNHHAFALLNLAELGLYMNAPKHAVQQDIERAKKIFLPLELRVEITMCDMILADLHLREGDILTAKALFMACLRAGNHSEITSHCLEQLGNTGRWGASGQMSSWTTVYLAHSIKFKEKLGINKALQFLGDIFLAQANVDTAVRLFRVALEGFTYMDVHRSRAECMLRLGDIAKEHDDLGKAVGFWDAARPLFERSSQTKQIEDIDERLASVNESELEQHRRNLAHLMENNAPSGIVEEADDDLSDTEEEENLGGVKPPVDFET</sequence>
<dbReference type="CDD" id="cd21037">
    <property type="entry name" value="MLKL_NTD"/>
    <property type="match status" value="1"/>
</dbReference>
<dbReference type="Pfam" id="PF20703">
    <property type="entry name" value="nSTAND1"/>
    <property type="match status" value="1"/>
</dbReference>
<feature type="domain" description="Novel STAND NTPase 1" evidence="2">
    <location>
        <begin position="211"/>
        <end position="351"/>
    </location>
</feature>
<dbReference type="Gene3D" id="3.40.50.300">
    <property type="entry name" value="P-loop containing nucleotide triphosphate hydrolases"/>
    <property type="match status" value="1"/>
</dbReference>